<dbReference type="STRING" id="573508.A0A1E3B5M3"/>
<dbReference type="EMBL" id="JXNT01000012">
    <property type="protein sequence ID" value="ODM16214.1"/>
    <property type="molecule type" value="Genomic_DNA"/>
</dbReference>
<gene>
    <name evidence="2" type="ORF">SI65_08213</name>
</gene>
<accession>A0A1E3B5M3</accession>
<feature type="domain" description="DUF4470" evidence="1">
    <location>
        <begin position="29"/>
        <end position="124"/>
    </location>
</feature>
<evidence type="ECO:0000259" key="1">
    <source>
        <dbReference type="Pfam" id="PF14737"/>
    </source>
</evidence>
<dbReference type="OrthoDB" id="5282002at2759"/>
<evidence type="ECO:0000313" key="3">
    <source>
        <dbReference type="Proteomes" id="UP000094569"/>
    </source>
</evidence>
<proteinExistence type="predicted"/>
<dbReference type="InterPro" id="IPR027974">
    <property type="entry name" value="DUF4470"/>
</dbReference>
<comment type="caution">
    <text evidence="2">The sequence shown here is derived from an EMBL/GenBank/DDBJ whole genome shotgun (WGS) entry which is preliminary data.</text>
</comment>
<keyword evidence="3" id="KW-1185">Reference proteome</keyword>
<reference evidence="2 3" key="1">
    <citation type="journal article" date="2016" name="BMC Genomics">
        <title>Comparative genomic and transcriptomic analyses of the Fuzhuan brick tea-fermentation fungus Aspergillus cristatus.</title>
        <authorList>
            <person name="Ge Y."/>
            <person name="Wang Y."/>
            <person name="Liu Y."/>
            <person name="Tan Y."/>
            <person name="Ren X."/>
            <person name="Zhang X."/>
            <person name="Hyde K.D."/>
            <person name="Liu Y."/>
            <person name="Liu Z."/>
        </authorList>
    </citation>
    <scope>NUCLEOTIDE SEQUENCE [LARGE SCALE GENOMIC DNA]</scope>
    <source>
        <strain evidence="2 3">GZAAS20.1005</strain>
    </source>
</reference>
<organism evidence="2 3">
    <name type="scientific">Aspergillus cristatus</name>
    <name type="common">Chinese Fuzhuan brick tea-fermentation fungus</name>
    <name type="synonym">Eurotium cristatum</name>
    <dbReference type="NCBI Taxonomy" id="573508"/>
    <lineage>
        <taxon>Eukaryota</taxon>
        <taxon>Fungi</taxon>
        <taxon>Dikarya</taxon>
        <taxon>Ascomycota</taxon>
        <taxon>Pezizomycotina</taxon>
        <taxon>Eurotiomycetes</taxon>
        <taxon>Eurotiomycetidae</taxon>
        <taxon>Eurotiales</taxon>
        <taxon>Aspergillaceae</taxon>
        <taxon>Aspergillus</taxon>
        <taxon>Aspergillus subgen. Aspergillus</taxon>
    </lineage>
</organism>
<dbReference type="Proteomes" id="UP000094569">
    <property type="component" value="Unassembled WGS sequence"/>
</dbReference>
<dbReference type="VEuPathDB" id="FungiDB:SI65_08213"/>
<dbReference type="AlphaFoldDB" id="A0A1E3B5M3"/>
<name>A0A1E3B5M3_ASPCR</name>
<sequence>MNPAWILESRTPSFIGSGIGEQFGAKKYLWGNVPALDVLQLESNEGEDQAGDLRILFAASGDLRNIVKTVARLPRSYSHSLEITINDRDFEIVARNIILLLIALVVEKVDEAVDCIIHLWYSALKGQRQDIWKTLRKDMDIWAALAESCSREIIMGT</sequence>
<evidence type="ECO:0000313" key="2">
    <source>
        <dbReference type="EMBL" id="ODM16214.1"/>
    </source>
</evidence>
<dbReference type="Pfam" id="PF14737">
    <property type="entry name" value="DUF4470"/>
    <property type="match status" value="1"/>
</dbReference>
<protein>
    <recommendedName>
        <fullName evidence="1">DUF4470 domain-containing protein</fullName>
    </recommendedName>
</protein>